<evidence type="ECO:0000313" key="2">
    <source>
        <dbReference type="EMBL" id="BBO71633.1"/>
    </source>
</evidence>
<dbReference type="PANTHER" id="PTHR42983">
    <property type="entry name" value="DINITROGENASE IRON-MOLYBDENUM COFACTOR PROTEIN-RELATED"/>
    <property type="match status" value="1"/>
</dbReference>
<dbReference type="AlphaFoldDB" id="A0A5K7YUB1"/>
<dbReference type="InterPro" id="IPR003731">
    <property type="entry name" value="Di-Nase_FeMo-co_biosynth"/>
</dbReference>
<accession>A0A5K7YUB1</accession>
<dbReference type="EMBL" id="AP021874">
    <property type="protein sequence ID" value="BBO71633.1"/>
    <property type="molecule type" value="Genomic_DNA"/>
</dbReference>
<protein>
    <submittedName>
        <fullName evidence="2">Diguanylate cyclase</fullName>
    </submittedName>
</protein>
<dbReference type="KEGG" id="dalk:DSCA_55630"/>
<evidence type="ECO:0000259" key="1">
    <source>
        <dbReference type="Pfam" id="PF02579"/>
    </source>
</evidence>
<dbReference type="SUPFAM" id="SSF53146">
    <property type="entry name" value="Nitrogenase accessory factor-like"/>
    <property type="match status" value="1"/>
</dbReference>
<name>A0A5K7YUB1_9BACT</name>
<keyword evidence="3" id="KW-1185">Reference proteome</keyword>
<dbReference type="Proteomes" id="UP000427906">
    <property type="component" value="Chromosome"/>
</dbReference>
<dbReference type="OrthoDB" id="9807451at2"/>
<gene>
    <name evidence="2" type="ORF">DSCA_55630</name>
</gene>
<evidence type="ECO:0000313" key="3">
    <source>
        <dbReference type="Proteomes" id="UP000427906"/>
    </source>
</evidence>
<dbReference type="PANTHER" id="PTHR42983:SF1">
    <property type="entry name" value="IRON-MOLYBDENUM PROTEIN"/>
    <property type="match status" value="1"/>
</dbReference>
<dbReference type="InterPro" id="IPR036105">
    <property type="entry name" value="DiNase_FeMo-co_biosyn_sf"/>
</dbReference>
<feature type="domain" description="Dinitrogenase iron-molybdenum cofactor biosynthesis" evidence="1">
    <location>
        <begin position="14"/>
        <end position="100"/>
    </location>
</feature>
<dbReference type="RefSeq" id="WP_155319437.1">
    <property type="nucleotide sequence ID" value="NZ_AP021874.1"/>
</dbReference>
<sequence length="128" mass="13312">MKIAFPVAENKGLDSDVHGHFGSAPFFVFVDLDTDSIEAFENPDQDHDHGACNPLSALGGRQVDGVVVGGIGGGALKKLNNDGITVYRAAEGTVEENARLIKAGNLPVFDPGKVCGHHHGVQIGGCAH</sequence>
<dbReference type="Pfam" id="PF02579">
    <property type="entry name" value="Nitro_FeMo-Co"/>
    <property type="match status" value="1"/>
</dbReference>
<proteinExistence type="predicted"/>
<reference evidence="2 3" key="1">
    <citation type="submission" date="2019-11" db="EMBL/GenBank/DDBJ databases">
        <title>Comparative genomics of hydrocarbon-degrading Desulfosarcina strains.</title>
        <authorList>
            <person name="Watanabe M."/>
            <person name="Kojima H."/>
            <person name="Fukui M."/>
        </authorList>
    </citation>
    <scope>NUCLEOTIDE SEQUENCE [LARGE SCALE GENOMIC DNA]</scope>
    <source>
        <strain evidence="2 3">PL12</strain>
    </source>
</reference>
<dbReference type="Gene3D" id="3.30.420.130">
    <property type="entry name" value="Dinitrogenase iron-molybdenum cofactor biosynthesis domain"/>
    <property type="match status" value="1"/>
</dbReference>
<organism evidence="2 3">
    <name type="scientific">Desulfosarcina alkanivorans</name>
    <dbReference type="NCBI Taxonomy" id="571177"/>
    <lineage>
        <taxon>Bacteria</taxon>
        <taxon>Pseudomonadati</taxon>
        <taxon>Thermodesulfobacteriota</taxon>
        <taxon>Desulfobacteria</taxon>
        <taxon>Desulfobacterales</taxon>
        <taxon>Desulfosarcinaceae</taxon>
        <taxon>Desulfosarcina</taxon>
    </lineage>
</organism>